<name>A0A8S9MFK5_BRACR</name>
<reference evidence="2" key="1">
    <citation type="submission" date="2019-12" db="EMBL/GenBank/DDBJ databases">
        <title>Genome sequencing and annotation of Brassica cretica.</title>
        <authorList>
            <person name="Studholme D.J."/>
            <person name="Sarris P.F."/>
        </authorList>
    </citation>
    <scope>NUCLEOTIDE SEQUENCE</scope>
    <source>
        <strain evidence="2">PFS-001/15</strain>
        <tissue evidence="2">Leaf</tissue>
    </source>
</reference>
<organism evidence="2 3">
    <name type="scientific">Brassica cretica</name>
    <name type="common">Mustard</name>
    <dbReference type="NCBI Taxonomy" id="69181"/>
    <lineage>
        <taxon>Eukaryota</taxon>
        <taxon>Viridiplantae</taxon>
        <taxon>Streptophyta</taxon>
        <taxon>Embryophyta</taxon>
        <taxon>Tracheophyta</taxon>
        <taxon>Spermatophyta</taxon>
        <taxon>Magnoliopsida</taxon>
        <taxon>eudicotyledons</taxon>
        <taxon>Gunneridae</taxon>
        <taxon>Pentapetalae</taxon>
        <taxon>rosids</taxon>
        <taxon>malvids</taxon>
        <taxon>Brassicales</taxon>
        <taxon>Brassicaceae</taxon>
        <taxon>Brassiceae</taxon>
        <taxon>Brassica</taxon>
    </lineage>
</organism>
<sequence length="647" mass="74303">MHDQSSQHDSDQWCYSQIHTLTHSKNDFTYCILDTSDLSETLFIIFELLLELGKNHLVRSLGYCSESRFNKNIEQDQVTRVHVGVKNGYGGITTRKSSEIVFPKEDDFWQVLKEEKLQEENRSTTPTESTASCNAVKILTHEEFAAKHPHPPSPVKVRIDPHANSNIDRHSEAHIDRQPSPPIDRCAPITYRVQMPKIDVARLNALRPKPKPSEQPPEPVRTPSDDGDDPMEEDRVSTGRTLRRRKENVAKHLKRETREKEEDIRRMFCEAREKMRRMITLKKKSDPGQFAIPCTVQGIEFSHVLCDTRASVSILPRVMADHLGLQVEPSQELFTFVDCSQKNSGGIVRDLELQIGNTLVPVDFHVLDIKLNWNTSLLLGRAFLSTVGAVCNLKTNQLCLTLIDPNAHYDPIPVKKPQTISRRINDPGIIAACHCGDEYETEFSESIETHTTTSIDSGHQKSTDIPHDESVDGSPEDWENDYYNPITDAYKRQNTHTDEYDENFKEERAIEYRPFLDEEDKLLHHSSWKRNAPSFDMTRLPSIDTQPQQRCQKQASTDTAYYKSVDTDFNRVREGDYSIGSWANEHHHESFAVETITYTPGADKLQDSFTDEELLNMQKRDDTYQFQVEAAWERTRSCQSIDTCRPN</sequence>
<gene>
    <name evidence="2" type="ORF">F2Q68_00038962</name>
</gene>
<dbReference type="Gene3D" id="2.40.70.10">
    <property type="entry name" value="Acid Proteases"/>
    <property type="match status" value="1"/>
</dbReference>
<dbReference type="CDD" id="cd00303">
    <property type="entry name" value="retropepsin_like"/>
    <property type="match status" value="1"/>
</dbReference>
<dbReference type="AlphaFoldDB" id="A0A8S9MFK5"/>
<accession>A0A8S9MFK5</accession>
<feature type="region of interest" description="Disordered" evidence="1">
    <location>
        <begin position="446"/>
        <end position="483"/>
    </location>
</feature>
<dbReference type="Proteomes" id="UP000712281">
    <property type="component" value="Unassembled WGS sequence"/>
</dbReference>
<proteinExistence type="predicted"/>
<evidence type="ECO:0000313" key="2">
    <source>
        <dbReference type="EMBL" id="KAF2616399.1"/>
    </source>
</evidence>
<dbReference type="SUPFAM" id="SSF50630">
    <property type="entry name" value="Acid proteases"/>
    <property type="match status" value="1"/>
</dbReference>
<dbReference type="EMBL" id="QGKW02000007">
    <property type="protein sequence ID" value="KAF2616399.1"/>
    <property type="molecule type" value="Genomic_DNA"/>
</dbReference>
<evidence type="ECO:0000313" key="3">
    <source>
        <dbReference type="Proteomes" id="UP000712281"/>
    </source>
</evidence>
<feature type="compositionally biased region" description="Low complexity" evidence="1">
    <location>
        <begin position="446"/>
        <end position="457"/>
    </location>
</feature>
<comment type="caution">
    <text evidence="2">The sequence shown here is derived from an EMBL/GenBank/DDBJ whole genome shotgun (WGS) entry which is preliminary data.</text>
</comment>
<feature type="region of interest" description="Disordered" evidence="1">
    <location>
        <begin position="207"/>
        <end position="254"/>
    </location>
</feature>
<feature type="compositionally biased region" description="Basic residues" evidence="1">
    <location>
        <begin position="241"/>
        <end position="254"/>
    </location>
</feature>
<dbReference type="PANTHER" id="PTHR33067:SF31">
    <property type="entry name" value="RNA-DIRECTED DNA POLYMERASE"/>
    <property type="match status" value="1"/>
</dbReference>
<evidence type="ECO:0008006" key="4">
    <source>
        <dbReference type="Google" id="ProtNLM"/>
    </source>
</evidence>
<dbReference type="PANTHER" id="PTHR33067">
    <property type="entry name" value="RNA-DIRECTED DNA POLYMERASE-RELATED"/>
    <property type="match status" value="1"/>
</dbReference>
<protein>
    <recommendedName>
        <fullName evidence="4">Aspartic peptidase DDI1-type domain-containing protein</fullName>
    </recommendedName>
</protein>
<dbReference type="InterPro" id="IPR021109">
    <property type="entry name" value="Peptidase_aspartic_dom_sf"/>
</dbReference>
<feature type="compositionally biased region" description="Basic and acidic residues" evidence="1">
    <location>
        <begin position="458"/>
        <end position="470"/>
    </location>
</feature>
<evidence type="ECO:0000256" key="1">
    <source>
        <dbReference type="SAM" id="MobiDB-lite"/>
    </source>
</evidence>